<keyword evidence="3" id="KW-0804">Transcription</keyword>
<dbReference type="PROSITE" id="PS00356">
    <property type="entry name" value="HTH_LACI_1"/>
    <property type="match status" value="1"/>
</dbReference>
<name>A0A0F9PQL3_9ZZZZ</name>
<dbReference type="Pfam" id="PF13407">
    <property type="entry name" value="Peripla_BP_4"/>
    <property type="match status" value="1"/>
</dbReference>
<dbReference type="SUPFAM" id="SSF53822">
    <property type="entry name" value="Periplasmic binding protein-like I"/>
    <property type="match status" value="1"/>
</dbReference>
<dbReference type="Gene3D" id="1.10.260.40">
    <property type="entry name" value="lambda repressor-like DNA-binding domains"/>
    <property type="match status" value="1"/>
</dbReference>
<dbReference type="PRINTS" id="PR00036">
    <property type="entry name" value="HTHLACI"/>
</dbReference>
<dbReference type="Pfam" id="PF00356">
    <property type="entry name" value="LacI"/>
    <property type="match status" value="1"/>
</dbReference>
<accession>A0A0F9PQL3</accession>
<dbReference type="EMBL" id="LAZR01002248">
    <property type="protein sequence ID" value="KKN32504.1"/>
    <property type="molecule type" value="Genomic_DNA"/>
</dbReference>
<dbReference type="InterPro" id="IPR028082">
    <property type="entry name" value="Peripla_BP_I"/>
</dbReference>
<reference evidence="5" key="1">
    <citation type="journal article" date="2015" name="Nature">
        <title>Complex archaea that bridge the gap between prokaryotes and eukaryotes.</title>
        <authorList>
            <person name="Spang A."/>
            <person name="Saw J.H."/>
            <person name="Jorgensen S.L."/>
            <person name="Zaremba-Niedzwiedzka K."/>
            <person name="Martijn J."/>
            <person name="Lind A.E."/>
            <person name="van Eijk R."/>
            <person name="Schleper C."/>
            <person name="Guy L."/>
            <person name="Ettema T.J."/>
        </authorList>
    </citation>
    <scope>NUCLEOTIDE SEQUENCE</scope>
</reference>
<dbReference type="Gene3D" id="3.40.50.2300">
    <property type="match status" value="2"/>
</dbReference>
<organism evidence="5">
    <name type="scientific">marine sediment metagenome</name>
    <dbReference type="NCBI Taxonomy" id="412755"/>
    <lineage>
        <taxon>unclassified sequences</taxon>
        <taxon>metagenomes</taxon>
        <taxon>ecological metagenomes</taxon>
    </lineage>
</organism>
<dbReference type="GO" id="GO:0003700">
    <property type="term" value="F:DNA-binding transcription factor activity"/>
    <property type="evidence" value="ECO:0007669"/>
    <property type="project" value="TreeGrafter"/>
</dbReference>
<evidence type="ECO:0000259" key="4">
    <source>
        <dbReference type="PROSITE" id="PS50932"/>
    </source>
</evidence>
<keyword evidence="2" id="KW-0238">DNA-binding</keyword>
<dbReference type="SMART" id="SM00354">
    <property type="entry name" value="HTH_LACI"/>
    <property type="match status" value="1"/>
</dbReference>
<dbReference type="GO" id="GO:0000976">
    <property type="term" value="F:transcription cis-regulatory region binding"/>
    <property type="evidence" value="ECO:0007669"/>
    <property type="project" value="TreeGrafter"/>
</dbReference>
<dbReference type="InterPro" id="IPR010982">
    <property type="entry name" value="Lambda_DNA-bd_dom_sf"/>
</dbReference>
<proteinExistence type="predicted"/>
<gene>
    <name evidence="5" type="ORF">LCGC14_0813190</name>
</gene>
<sequence length="346" mass="39678">MTTKKFTIKDIAKLAGVSKGTVDRVLHNRGKVSKKAQDKVDSILKEIDYQPNPMARSLRENKVYKICVLIPDMEIDPYWIPAHEGIHNAANQYRSFGIVVEQFNYHPKQKNSFIQKSKEALAYSPDVLLLAPLFQKESLQTQAECKEKNVRVAFFNNYLNTLSDDLFIGQDLSQSGRVAAGLIDKTTGDAAKIVIIHIDLEPHMQFKEKGFKNYFEDKKNSNIDLSTKKFTTDDLGLFEKKVSTYFRAHPSISAIFITNSKVFMLLPILQELNFRGIIIGYDLLTQNIKNLKSGRIDFLLHQRPKRQAYLGVSYFAEFFLFGKKIMNQNFLPIDIISAENVDYYIN</sequence>
<protein>
    <recommendedName>
        <fullName evidence="4">HTH lacI-type domain-containing protein</fullName>
    </recommendedName>
</protein>
<dbReference type="SUPFAM" id="SSF47413">
    <property type="entry name" value="lambda repressor-like DNA-binding domains"/>
    <property type="match status" value="1"/>
</dbReference>
<dbReference type="CDD" id="cd01392">
    <property type="entry name" value="HTH_LacI"/>
    <property type="match status" value="1"/>
</dbReference>
<dbReference type="PANTHER" id="PTHR30146">
    <property type="entry name" value="LACI-RELATED TRANSCRIPTIONAL REPRESSOR"/>
    <property type="match status" value="1"/>
</dbReference>
<keyword evidence="1" id="KW-0805">Transcription regulation</keyword>
<dbReference type="PROSITE" id="PS50932">
    <property type="entry name" value="HTH_LACI_2"/>
    <property type="match status" value="1"/>
</dbReference>
<dbReference type="AlphaFoldDB" id="A0A0F9PQL3"/>
<feature type="domain" description="HTH lacI-type" evidence="4">
    <location>
        <begin position="6"/>
        <end position="60"/>
    </location>
</feature>
<dbReference type="InterPro" id="IPR025997">
    <property type="entry name" value="SBP_2_dom"/>
</dbReference>
<evidence type="ECO:0000256" key="3">
    <source>
        <dbReference type="ARBA" id="ARBA00023163"/>
    </source>
</evidence>
<evidence type="ECO:0000256" key="1">
    <source>
        <dbReference type="ARBA" id="ARBA00023015"/>
    </source>
</evidence>
<evidence type="ECO:0000313" key="5">
    <source>
        <dbReference type="EMBL" id="KKN32504.1"/>
    </source>
</evidence>
<dbReference type="InterPro" id="IPR000843">
    <property type="entry name" value="HTH_LacI"/>
</dbReference>
<dbReference type="PANTHER" id="PTHR30146:SF144">
    <property type="entry name" value="LACI-FAMILY TRANSCRIPTION REGULATOR"/>
    <property type="match status" value="1"/>
</dbReference>
<comment type="caution">
    <text evidence="5">The sequence shown here is derived from an EMBL/GenBank/DDBJ whole genome shotgun (WGS) entry which is preliminary data.</text>
</comment>
<evidence type="ECO:0000256" key="2">
    <source>
        <dbReference type="ARBA" id="ARBA00023125"/>
    </source>
</evidence>